<dbReference type="OrthoDB" id="826419at2"/>
<sequence>MAQSNTIDIEKLKRSEYVKSYQDLGQDEYIMNIAEEGIEDYLKQLDEYLTGFENLSDITSSEF</sequence>
<accession>A0A239EX36</accession>
<dbReference type="RefSeq" id="WP_089355146.1">
    <property type="nucleotide sequence ID" value="NZ_FZPD01000001.1"/>
</dbReference>
<organism evidence="1 2">
    <name type="scientific">Ekhidna lutea</name>
    <dbReference type="NCBI Taxonomy" id="447679"/>
    <lineage>
        <taxon>Bacteria</taxon>
        <taxon>Pseudomonadati</taxon>
        <taxon>Bacteroidota</taxon>
        <taxon>Cytophagia</taxon>
        <taxon>Cytophagales</taxon>
        <taxon>Reichenbachiellaceae</taxon>
        <taxon>Ekhidna</taxon>
    </lineage>
</organism>
<evidence type="ECO:0000313" key="2">
    <source>
        <dbReference type="Proteomes" id="UP000198393"/>
    </source>
</evidence>
<name>A0A239EX36_EKHLU</name>
<proteinExistence type="predicted"/>
<dbReference type="EMBL" id="FZPD01000001">
    <property type="protein sequence ID" value="SNS49226.1"/>
    <property type="molecule type" value="Genomic_DNA"/>
</dbReference>
<protein>
    <submittedName>
        <fullName evidence="1">Uncharacterized protein</fullName>
    </submittedName>
</protein>
<dbReference type="AlphaFoldDB" id="A0A239EX36"/>
<dbReference type="Proteomes" id="UP000198393">
    <property type="component" value="Unassembled WGS sequence"/>
</dbReference>
<evidence type="ECO:0000313" key="1">
    <source>
        <dbReference type="EMBL" id="SNS49226.1"/>
    </source>
</evidence>
<reference evidence="1 2" key="1">
    <citation type="submission" date="2017-06" db="EMBL/GenBank/DDBJ databases">
        <authorList>
            <person name="Kim H.J."/>
            <person name="Triplett B.A."/>
        </authorList>
    </citation>
    <scope>NUCLEOTIDE SEQUENCE [LARGE SCALE GENOMIC DNA]</scope>
    <source>
        <strain evidence="1 2">DSM 19307</strain>
    </source>
</reference>
<keyword evidence="2" id="KW-1185">Reference proteome</keyword>
<gene>
    <name evidence="1" type="ORF">SAMN05421640_0373</name>
</gene>